<organism evidence="2 3">
    <name type="scientific">Bifidobacterium saguini</name>
    <dbReference type="NCBI Taxonomy" id="762210"/>
    <lineage>
        <taxon>Bacteria</taxon>
        <taxon>Bacillati</taxon>
        <taxon>Actinomycetota</taxon>
        <taxon>Actinomycetes</taxon>
        <taxon>Bifidobacteriales</taxon>
        <taxon>Bifidobacteriaceae</taxon>
        <taxon>Bifidobacterium</taxon>
    </lineage>
</organism>
<gene>
    <name evidence="2" type="ORF">BSD967_10570</name>
</gene>
<evidence type="ECO:0000313" key="3">
    <source>
        <dbReference type="Proteomes" id="UP000663729"/>
    </source>
</evidence>
<evidence type="ECO:0000313" key="2">
    <source>
        <dbReference type="EMBL" id="QTB92098.1"/>
    </source>
</evidence>
<name>A0ABX7SII1_9BIFI</name>
<sequence>MHETEITRDTLLEWIERWGESYDDIRPGDPMSVANRVVEYNDAEQAVESAADPNAVYRNLASIIEPAMRSMDGFFPAGSRWLAGEVERLEYEPAEEGADSDASGREGTVADMLGTSFMVRAEASADDRDGPSLDTVVTAASNEYLNSGMDADGFSDYVRSTWRDAAAYDWMRMMEEPRSPGEWSNDSARLAVLAVMMRFAPESTAMMIASDVLDPNAPLPLDRLRGLINTRDDLVDTDRLFDRLIDPSEPADPKRIAMAMGILDPVEANAPTEVGYRIAGLKSMLLLAAGDELNARRLAEESIGYDASDRYASSTLDRLPEAGNPDEGWSDGSRLCR</sequence>
<dbReference type="EMBL" id="CP071732">
    <property type="protein sequence ID" value="QTB92098.1"/>
    <property type="molecule type" value="Genomic_DNA"/>
</dbReference>
<proteinExistence type="predicted"/>
<reference evidence="2 3" key="1">
    <citation type="submission" date="2021-03" db="EMBL/GenBank/DDBJ databases">
        <title>Genome sequencing of Bifidobacterium saguini DSMZ 23967.</title>
        <authorList>
            <person name="Kim J."/>
        </authorList>
    </citation>
    <scope>NUCLEOTIDE SEQUENCE [LARGE SCALE GENOMIC DNA]</scope>
    <source>
        <strain evidence="2 3">DSMZ 23967</strain>
    </source>
</reference>
<evidence type="ECO:0000256" key="1">
    <source>
        <dbReference type="SAM" id="MobiDB-lite"/>
    </source>
</evidence>
<feature type="region of interest" description="Disordered" evidence="1">
    <location>
        <begin position="316"/>
        <end position="337"/>
    </location>
</feature>
<dbReference type="Proteomes" id="UP000663729">
    <property type="component" value="Chromosome"/>
</dbReference>
<keyword evidence="3" id="KW-1185">Reference proteome</keyword>
<protein>
    <submittedName>
        <fullName evidence="2">Uncharacterized protein</fullName>
    </submittedName>
</protein>
<accession>A0ABX7SII1</accession>